<gene>
    <name evidence="2" type="ORF">CEE36_10785</name>
</gene>
<sequence length="252" mass="27572">MRRISIVNQKGGVGKTTTAINLSAALAVAEKHVLLVDADAQTNATSGLGIDSRELELSTYEVLNEPGRVREAIRPTAVRFLDIIPASIDLAGLEIELVDTELRASRLREAVAPLDSQYDYIIMDAPPSLGLLTVNALVAAEGVLIPVQCEYYSLEGIGKLLDTLNRVRFSLNPGLEIFGVLLTMYDVRTNLSEQVAEEVRKYFQDKVFDTVIPRNVRLAEAPSFGQTILHYDINSRGAQAYLELASEVIGRG</sequence>
<dbReference type="Pfam" id="PF13614">
    <property type="entry name" value="AAA_31"/>
    <property type="match status" value="1"/>
</dbReference>
<dbReference type="Gene3D" id="3.40.50.300">
    <property type="entry name" value="P-loop containing nucleotide triphosphate hydrolases"/>
    <property type="match status" value="1"/>
</dbReference>
<comment type="caution">
    <text evidence="2">The sequence shown here is derived from an EMBL/GenBank/DDBJ whole genome shotgun (WGS) entry which is preliminary data.</text>
</comment>
<proteinExistence type="predicted"/>
<reference evidence="2 3" key="1">
    <citation type="submission" date="2017-06" db="EMBL/GenBank/DDBJ databases">
        <title>Novel microbial phyla capable of carbon fixation and sulfur reduction in deep-sea sediments.</title>
        <authorList>
            <person name="Huang J."/>
            <person name="Baker B."/>
            <person name="Wang Y."/>
        </authorList>
    </citation>
    <scope>NUCLEOTIDE SEQUENCE [LARGE SCALE GENOMIC DNA]</scope>
    <source>
        <strain evidence="2">B3_TA06</strain>
    </source>
</reference>
<organism evidence="2 3">
    <name type="scientific">candidate division TA06 bacterium B3_TA06</name>
    <dbReference type="NCBI Taxonomy" id="2012487"/>
    <lineage>
        <taxon>Bacteria</taxon>
        <taxon>Bacteria division TA06</taxon>
    </lineage>
</organism>
<dbReference type="PIRSF" id="PIRSF009320">
    <property type="entry name" value="Nuc_binding_HP_1000"/>
    <property type="match status" value="1"/>
</dbReference>
<evidence type="ECO:0000313" key="2">
    <source>
        <dbReference type="EMBL" id="TKJ38016.1"/>
    </source>
</evidence>
<evidence type="ECO:0000313" key="3">
    <source>
        <dbReference type="Proteomes" id="UP000317778"/>
    </source>
</evidence>
<dbReference type="PANTHER" id="PTHR13696">
    <property type="entry name" value="P-LOOP CONTAINING NUCLEOSIDE TRIPHOSPHATE HYDROLASE"/>
    <property type="match status" value="1"/>
</dbReference>
<dbReference type="InterPro" id="IPR027417">
    <property type="entry name" value="P-loop_NTPase"/>
</dbReference>
<dbReference type="EMBL" id="NJBO01000028">
    <property type="protein sequence ID" value="TKJ38016.1"/>
    <property type="molecule type" value="Genomic_DNA"/>
</dbReference>
<protein>
    <submittedName>
        <fullName evidence="2">Sporulation initiation inhibitor Soj</fullName>
    </submittedName>
</protein>
<dbReference type="PANTHER" id="PTHR13696:SF52">
    <property type="entry name" value="PARA FAMILY PROTEIN CT_582"/>
    <property type="match status" value="1"/>
</dbReference>
<dbReference type="FunFam" id="3.40.50.300:FF:000285">
    <property type="entry name" value="Sporulation initiation inhibitor Soj"/>
    <property type="match status" value="1"/>
</dbReference>
<accession>A0A532USX0</accession>
<dbReference type="Proteomes" id="UP000317778">
    <property type="component" value="Unassembled WGS sequence"/>
</dbReference>
<dbReference type="AlphaFoldDB" id="A0A532USX0"/>
<dbReference type="SUPFAM" id="SSF52540">
    <property type="entry name" value="P-loop containing nucleoside triphosphate hydrolases"/>
    <property type="match status" value="1"/>
</dbReference>
<feature type="domain" description="AAA" evidence="1">
    <location>
        <begin position="1"/>
        <end position="177"/>
    </location>
</feature>
<evidence type="ECO:0000259" key="1">
    <source>
        <dbReference type="Pfam" id="PF13614"/>
    </source>
</evidence>
<name>A0A532USX0_UNCT6</name>
<dbReference type="CDD" id="cd02042">
    <property type="entry name" value="ParAB_family"/>
    <property type="match status" value="1"/>
</dbReference>
<dbReference type="InterPro" id="IPR025669">
    <property type="entry name" value="AAA_dom"/>
</dbReference>
<dbReference type="InterPro" id="IPR050678">
    <property type="entry name" value="DNA_Partitioning_ATPase"/>
</dbReference>